<keyword evidence="7" id="KW-0963">Cytoplasm</keyword>
<dbReference type="GO" id="GO:0046872">
    <property type="term" value="F:metal ion binding"/>
    <property type="evidence" value="ECO:0007669"/>
    <property type="project" value="UniProtKB-KW"/>
</dbReference>
<protein>
    <recommendedName>
        <fullName evidence="7">Mothers against decapentaplegic homolog</fullName>
        <shortName evidence="7">MAD homolog</shortName>
        <shortName evidence="7">Mothers against DPP homolog</shortName>
    </recommendedName>
    <alternativeName>
        <fullName evidence="7">SMAD family member</fullName>
    </alternativeName>
</protein>
<dbReference type="PROSITE" id="PS51075">
    <property type="entry name" value="MH1"/>
    <property type="match status" value="1"/>
</dbReference>
<keyword evidence="3" id="KW-0862">Zinc</keyword>
<dbReference type="GO" id="GO:0005737">
    <property type="term" value="C:cytoplasm"/>
    <property type="evidence" value="ECO:0007669"/>
    <property type="project" value="UniProtKB-SubCell"/>
</dbReference>
<feature type="domain" description="MH1" evidence="8">
    <location>
        <begin position="8"/>
        <end position="135"/>
    </location>
</feature>
<dbReference type="FunFam" id="2.60.200.10:FF:000004">
    <property type="entry name" value="Mothers against decapentaplegic homolog"/>
    <property type="match status" value="1"/>
</dbReference>
<keyword evidence="2" id="KW-0479">Metal-binding</keyword>
<dbReference type="PANTHER" id="PTHR13703">
    <property type="entry name" value="SMAD"/>
    <property type="match status" value="1"/>
</dbReference>
<sequence>MFRSKRSGLVKRLWKLRTPQNEEWSTDESPEELELKSVAQSMLKRLKERQLDVLIQSIEQQGGEATECVLIPKGDLRLGRRSVATHILCCRLWRWPSLSNNTELKRLTCCSTVNDLAYVCCNPYHWSLLMKPDLPIPKGGWIPSERVKLTEHVDRPPDNEIVSTETGMMPTSRREILSDTSLSGKGPHWCSIAYWELRQRVGRLLTVFEPSINIFQLLPRGDGMCLQILQEDCTSESIRRTRDKIGFGIVLSREKDEVWAYNMSKFPIFVNSPTLDIPNSRMLYVYKVMPGYSLKIFDCEHARVMKEIRDPKYFDGPYDPSCIRISFAKGWGPNYSRQFITSCPCWIEVLLNIDR</sequence>
<evidence type="ECO:0000256" key="6">
    <source>
        <dbReference type="ARBA" id="ARBA00023242"/>
    </source>
</evidence>
<comment type="subcellular location">
    <subcellularLocation>
        <location evidence="7">Cytoplasm</location>
    </subcellularLocation>
    <subcellularLocation>
        <location evidence="7">Nucleus</location>
    </subcellularLocation>
</comment>
<comment type="caution">
    <text evidence="10">The sequence shown here is derived from an EMBL/GenBank/DDBJ whole genome shotgun (WGS) entry which is preliminary data.</text>
</comment>
<dbReference type="PANTHER" id="PTHR13703:SF54">
    <property type="entry name" value="MOTHERS AGAINST DECAPENTAPLEGIC HOMOLOG"/>
    <property type="match status" value="1"/>
</dbReference>
<evidence type="ECO:0000256" key="7">
    <source>
        <dbReference type="RuleBase" id="RU361195"/>
    </source>
</evidence>
<dbReference type="EMBL" id="JBJQND010000002">
    <property type="protein sequence ID" value="KAL3886407.1"/>
    <property type="molecule type" value="Genomic_DNA"/>
</dbReference>
<evidence type="ECO:0000256" key="4">
    <source>
        <dbReference type="ARBA" id="ARBA00023015"/>
    </source>
</evidence>
<comment type="similarity">
    <text evidence="1 7">Belongs to the dwarfin/SMAD family.</text>
</comment>
<dbReference type="Proteomes" id="UP001634394">
    <property type="component" value="Unassembled WGS sequence"/>
</dbReference>
<feature type="domain" description="MH2" evidence="9">
    <location>
        <begin position="189"/>
        <end position="355"/>
    </location>
</feature>
<dbReference type="Pfam" id="PF03166">
    <property type="entry name" value="MH2"/>
    <property type="match status" value="1"/>
</dbReference>
<keyword evidence="4 7" id="KW-0805">Transcription regulation</keyword>
<dbReference type="CDD" id="cd10489">
    <property type="entry name" value="MH1_SMAD_6_7"/>
    <property type="match status" value="1"/>
</dbReference>
<proteinExistence type="inferred from homology"/>
<reference evidence="10 11" key="1">
    <citation type="submission" date="2024-11" db="EMBL/GenBank/DDBJ databases">
        <title>Chromosome-level genome assembly of the freshwater bivalve Anodonta woodiana.</title>
        <authorList>
            <person name="Chen X."/>
        </authorList>
    </citation>
    <scope>NUCLEOTIDE SEQUENCE [LARGE SCALE GENOMIC DNA]</scope>
    <source>
        <strain evidence="10">MN2024</strain>
        <tissue evidence="10">Gills</tissue>
    </source>
</reference>
<evidence type="ECO:0000256" key="1">
    <source>
        <dbReference type="ARBA" id="ARBA00005545"/>
    </source>
</evidence>
<name>A0ABD3XJZ1_SINWO</name>
<keyword evidence="5 7" id="KW-0804">Transcription</keyword>
<dbReference type="Gene3D" id="3.90.520.10">
    <property type="entry name" value="SMAD MH1 domain"/>
    <property type="match status" value="1"/>
</dbReference>
<dbReference type="SUPFAM" id="SSF49879">
    <property type="entry name" value="SMAD/FHA domain"/>
    <property type="match status" value="1"/>
</dbReference>
<dbReference type="InterPro" id="IPR013019">
    <property type="entry name" value="MAD_homology_MH1"/>
</dbReference>
<dbReference type="AlphaFoldDB" id="A0ABD3XJZ1"/>
<dbReference type="InterPro" id="IPR008984">
    <property type="entry name" value="SMAD_FHA_dom_sf"/>
</dbReference>
<gene>
    <name evidence="10" type="ORF">ACJMK2_026405</name>
</gene>
<dbReference type="InterPro" id="IPR001132">
    <property type="entry name" value="SMAD_dom_Dwarfin-type"/>
</dbReference>
<dbReference type="PROSITE" id="PS51076">
    <property type="entry name" value="MH2"/>
    <property type="match status" value="1"/>
</dbReference>
<dbReference type="InterPro" id="IPR013790">
    <property type="entry name" value="Dwarfin"/>
</dbReference>
<dbReference type="SMART" id="SM00523">
    <property type="entry name" value="DWA"/>
    <property type="match status" value="1"/>
</dbReference>
<evidence type="ECO:0000256" key="2">
    <source>
        <dbReference type="ARBA" id="ARBA00022723"/>
    </source>
</evidence>
<dbReference type="SUPFAM" id="SSF56366">
    <property type="entry name" value="SMAD MH1 domain"/>
    <property type="match status" value="1"/>
</dbReference>
<dbReference type="SMART" id="SM00524">
    <property type="entry name" value="DWB"/>
    <property type="match status" value="1"/>
</dbReference>
<evidence type="ECO:0000256" key="5">
    <source>
        <dbReference type="ARBA" id="ARBA00023163"/>
    </source>
</evidence>
<evidence type="ECO:0000259" key="9">
    <source>
        <dbReference type="PROSITE" id="PS51076"/>
    </source>
</evidence>
<dbReference type="GO" id="GO:0005634">
    <property type="term" value="C:nucleus"/>
    <property type="evidence" value="ECO:0007669"/>
    <property type="project" value="UniProtKB-SubCell"/>
</dbReference>
<organism evidence="10 11">
    <name type="scientific">Sinanodonta woodiana</name>
    <name type="common">Chinese pond mussel</name>
    <name type="synonym">Anodonta woodiana</name>
    <dbReference type="NCBI Taxonomy" id="1069815"/>
    <lineage>
        <taxon>Eukaryota</taxon>
        <taxon>Metazoa</taxon>
        <taxon>Spiralia</taxon>
        <taxon>Lophotrochozoa</taxon>
        <taxon>Mollusca</taxon>
        <taxon>Bivalvia</taxon>
        <taxon>Autobranchia</taxon>
        <taxon>Heteroconchia</taxon>
        <taxon>Palaeoheterodonta</taxon>
        <taxon>Unionida</taxon>
        <taxon>Unionoidea</taxon>
        <taxon>Unionidae</taxon>
        <taxon>Unioninae</taxon>
        <taxon>Sinanodonta</taxon>
    </lineage>
</organism>
<keyword evidence="6 7" id="KW-0539">Nucleus</keyword>
<dbReference type="Gene3D" id="2.60.200.10">
    <property type="match status" value="1"/>
</dbReference>
<dbReference type="InterPro" id="IPR003619">
    <property type="entry name" value="MAD_homology1_Dwarfin-type"/>
</dbReference>
<evidence type="ECO:0000256" key="3">
    <source>
        <dbReference type="ARBA" id="ARBA00022833"/>
    </source>
</evidence>
<evidence type="ECO:0000313" key="10">
    <source>
        <dbReference type="EMBL" id="KAL3886407.1"/>
    </source>
</evidence>
<dbReference type="InterPro" id="IPR017855">
    <property type="entry name" value="SMAD-like_dom_sf"/>
</dbReference>
<keyword evidence="11" id="KW-1185">Reference proteome</keyword>
<evidence type="ECO:0000259" key="8">
    <source>
        <dbReference type="PROSITE" id="PS51075"/>
    </source>
</evidence>
<dbReference type="InterPro" id="IPR036578">
    <property type="entry name" value="SMAD_MH1_sf"/>
</dbReference>
<evidence type="ECO:0000313" key="11">
    <source>
        <dbReference type="Proteomes" id="UP001634394"/>
    </source>
</evidence>
<dbReference type="Pfam" id="PF03165">
    <property type="entry name" value="MH1"/>
    <property type="match status" value="1"/>
</dbReference>
<accession>A0ABD3XJZ1</accession>